<organism evidence="2 3">
    <name type="scientific">Alkalimonas collagenimarina</name>
    <dbReference type="NCBI Taxonomy" id="400390"/>
    <lineage>
        <taxon>Bacteria</taxon>
        <taxon>Pseudomonadati</taxon>
        <taxon>Pseudomonadota</taxon>
        <taxon>Gammaproteobacteria</taxon>
        <taxon>Alkalimonas</taxon>
    </lineage>
</organism>
<sequence length="162" mass="17640">MRILSRLMACCFVVLLAACQQGQASADRVAPEPLIEPIDPQTNPIAAVRERDRQMKANPDLSQMRSEIMAMIGDAKADDVSQCRVIGFGHKPCGGPAEYIAYSVKSSNETVLQQKINSYNKAAEAENIRLGRMSDCAIVPEPQVSLVDGQCKLTGTSKQEIM</sequence>
<dbReference type="RefSeq" id="WP_305894264.1">
    <property type="nucleotide sequence ID" value="NZ_JAUZVZ010000018.1"/>
</dbReference>
<evidence type="ECO:0000313" key="3">
    <source>
        <dbReference type="Proteomes" id="UP001231616"/>
    </source>
</evidence>
<feature type="chain" id="PRO_5047178390" description="Lipoprotein" evidence="1">
    <location>
        <begin position="27"/>
        <end position="162"/>
    </location>
</feature>
<dbReference type="PROSITE" id="PS51257">
    <property type="entry name" value="PROKAR_LIPOPROTEIN"/>
    <property type="match status" value="1"/>
</dbReference>
<feature type="signal peptide" evidence="1">
    <location>
        <begin position="1"/>
        <end position="26"/>
    </location>
</feature>
<comment type="caution">
    <text evidence="2">The sequence shown here is derived from an EMBL/GenBank/DDBJ whole genome shotgun (WGS) entry which is preliminary data.</text>
</comment>
<keyword evidence="1" id="KW-0732">Signal</keyword>
<reference evidence="2 3" key="1">
    <citation type="submission" date="2023-08" db="EMBL/GenBank/DDBJ databases">
        <authorList>
            <person name="Joshi A."/>
            <person name="Thite S."/>
        </authorList>
    </citation>
    <scope>NUCLEOTIDE SEQUENCE [LARGE SCALE GENOMIC DNA]</scope>
    <source>
        <strain evidence="2 3">AC40</strain>
    </source>
</reference>
<protein>
    <recommendedName>
        <fullName evidence="4">Lipoprotein</fullName>
    </recommendedName>
</protein>
<accession>A0ABT9H138</accession>
<dbReference type="EMBL" id="JAUZVZ010000018">
    <property type="protein sequence ID" value="MDP4536998.1"/>
    <property type="molecule type" value="Genomic_DNA"/>
</dbReference>
<keyword evidence="3" id="KW-1185">Reference proteome</keyword>
<gene>
    <name evidence="2" type="ORF">Q3O60_12420</name>
</gene>
<evidence type="ECO:0000256" key="1">
    <source>
        <dbReference type="SAM" id="SignalP"/>
    </source>
</evidence>
<name>A0ABT9H138_9GAMM</name>
<dbReference type="Proteomes" id="UP001231616">
    <property type="component" value="Unassembled WGS sequence"/>
</dbReference>
<evidence type="ECO:0000313" key="2">
    <source>
        <dbReference type="EMBL" id="MDP4536998.1"/>
    </source>
</evidence>
<evidence type="ECO:0008006" key="4">
    <source>
        <dbReference type="Google" id="ProtNLM"/>
    </source>
</evidence>
<proteinExistence type="predicted"/>